<name>X1AZ56_9ZZZZ</name>
<feature type="non-terminal residue" evidence="1">
    <location>
        <position position="1"/>
    </location>
</feature>
<organism evidence="1">
    <name type="scientific">marine sediment metagenome</name>
    <dbReference type="NCBI Taxonomy" id="412755"/>
    <lineage>
        <taxon>unclassified sequences</taxon>
        <taxon>metagenomes</taxon>
        <taxon>ecological metagenomes</taxon>
    </lineage>
</organism>
<gene>
    <name evidence="1" type="ORF">S01H4_10468</name>
</gene>
<sequence>DHIHNAPENQCEKCDNFDITKDKGLQTRYGYTHYDATNKQPVGSDRVDSMIEFKDEILLQADDAMFKDDSTHLYLGKKRDGITLTTSFATTGGWAADSALSFLS</sequence>
<evidence type="ECO:0000313" key="1">
    <source>
        <dbReference type="EMBL" id="GAG65026.1"/>
    </source>
</evidence>
<accession>X1AZ56</accession>
<proteinExistence type="predicted"/>
<reference evidence="1" key="1">
    <citation type="journal article" date="2014" name="Front. Microbiol.">
        <title>High frequency of phylogenetically diverse reductive dehalogenase-homologous genes in deep subseafloor sedimentary metagenomes.</title>
        <authorList>
            <person name="Kawai M."/>
            <person name="Futagami T."/>
            <person name="Toyoda A."/>
            <person name="Takaki Y."/>
            <person name="Nishi S."/>
            <person name="Hori S."/>
            <person name="Arai W."/>
            <person name="Tsubouchi T."/>
            <person name="Morono Y."/>
            <person name="Uchiyama I."/>
            <person name="Ito T."/>
            <person name="Fujiyama A."/>
            <person name="Inagaki F."/>
            <person name="Takami H."/>
        </authorList>
    </citation>
    <scope>NUCLEOTIDE SEQUENCE</scope>
    <source>
        <strain evidence="1">Expedition CK06-06</strain>
    </source>
</reference>
<dbReference type="EMBL" id="BART01004015">
    <property type="protein sequence ID" value="GAG65026.1"/>
    <property type="molecule type" value="Genomic_DNA"/>
</dbReference>
<protein>
    <submittedName>
        <fullName evidence="1">Uncharacterized protein</fullName>
    </submittedName>
</protein>
<dbReference type="AlphaFoldDB" id="X1AZ56"/>
<comment type="caution">
    <text evidence="1">The sequence shown here is derived from an EMBL/GenBank/DDBJ whole genome shotgun (WGS) entry which is preliminary data.</text>
</comment>